<dbReference type="EMBL" id="CM000142">
    <property type="protein sequence ID" value="EEE62616.1"/>
    <property type="molecule type" value="Genomic_DNA"/>
</dbReference>
<evidence type="ECO:0000256" key="1">
    <source>
        <dbReference type="SAM" id="MobiDB-lite"/>
    </source>
</evidence>
<evidence type="ECO:0000313" key="2">
    <source>
        <dbReference type="EMBL" id="EEE62616.1"/>
    </source>
</evidence>
<dbReference type="AlphaFoldDB" id="B9FMW7"/>
<sequence length="114" mass="12060">MPGRGFSGDFVRILLQDLSAWQEDTADLSRTMRISTHSSIVAVALAATGRSGIASAAPISACSWERTLSGSGGGGRDSCSDTRQISRKPEGIERSSSCARAPHRRIRDDRSPAG</sequence>
<name>B9FMW7_ORYSJ</name>
<proteinExistence type="predicted"/>
<reference evidence="2" key="1">
    <citation type="journal article" date="2005" name="PLoS Biol.">
        <title>The genomes of Oryza sativa: a history of duplications.</title>
        <authorList>
            <person name="Yu J."/>
            <person name="Wang J."/>
            <person name="Lin W."/>
            <person name="Li S."/>
            <person name="Li H."/>
            <person name="Zhou J."/>
            <person name="Ni P."/>
            <person name="Dong W."/>
            <person name="Hu S."/>
            <person name="Zeng C."/>
            <person name="Zhang J."/>
            <person name="Zhang Y."/>
            <person name="Li R."/>
            <person name="Xu Z."/>
            <person name="Li S."/>
            <person name="Li X."/>
            <person name="Zheng H."/>
            <person name="Cong L."/>
            <person name="Lin L."/>
            <person name="Yin J."/>
            <person name="Geng J."/>
            <person name="Li G."/>
            <person name="Shi J."/>
            <person name="Liu J."/>
            <person name="Lv H."/>
            <person name="Li J."/>
            <person name="Wang J."/>
            <person name="Deng Y."/>
            <person name="Ran L."/>
            <person name="Shi X."/>
            <person name="Wang X."/>
            <person name="Wu Q."/>
            <person name="Li C."/>
            <person name="Ren X."/>
            <person name="Wang J."/>
            <person name="Wang X."/>
            <person name="Li D."/>
            <person name="Liu D."/>
            <person name="Zhang X."/>
            <person name="Ji Z."/>
            <person name="Zhao W."/>
            <person name="Sun Y."/>
            <person name="Zhang Z."/>
            <person name="Bao J."/>
            <person name="Han Y."/>
            <person name="Dong L."/>
            <person name="Ji J."/>
            <person name="Chen P."/>
            <person name="Wu S."/>
            <person name="Liu J."/>
            <person name="Xiao Y."/>
            <person name="Bu D."/>
            <person name="Tan J."/>
            <person name="Yang L."/>
            <person name="Ye C."/>
            <person name="Zhang J."/>
            <person name="Xu J."/>
            <person name="Zhou Y."/>
            <person name="Yu Y."/>
            <person name="Zhang B."/>
            <person name="Zhuang S."/>
            <person name="Wei H."/>
            <person name="Liu B."/>
            <person name="Lei M."/>
            <person name="Yu H."/>
            <person name="Li Y."/>
            <person name="Xu H."/>
            <person name="Wei S."/>
            <person name="He X."/>
            <person name="Fang L."/>
            <person name="Zhang Z."/>
            <person name="Zhang Y."/>
            <person name="Huang X."/>
            <person name="Su Z."/>
            <person name="Tong W."/>
            <person name="Li J."/>
            <person name="Tong Z."/>
            <person name="Li S."/>
            <person name="Ye J."/>
            <person name="Wang L."/>
            <person name="Fang L."/>
            <person name="Lei T."/>
            <person name="Chen C."/>
            <person name="Chen H."/>
            <person name="Xu Z."/>
            <person name="Li H."/>
            <person name="Huang H."/>
            <person name="Zhang F."/>
            <person name="Xu H."/>
            <person name="Li N."/>
            <person name="Zhao C."/>
            <person name="Li S."/>
            <person name="Dong L."/>
            <person name="Huang Y."/>
            <person name="Li L."/>
            <person name="Xi Y."/>
            <person name="Qi Q."/>
            <person name="Li W."/>
            <person name="Zhang B."/>
            <person name="Hu W."/>
            <person name="Zhang Y."/>
            <person name="Tian X."/>
            <person name="Jiao Y."/>
            <person name="Liang X."/>
            <person name="Jin J."/>
            <person name="Gao L."/>
            <person name="Zheng W."/>
            <person name="Hao B."/>
            <person name="Liu S."/>
            <person name="Wang W."/>
            <person name="Yuan L."/>
            <person name="Cao M."/>
            <person name="McDermott J."/>
            <person name="Samudrala R."/>
            <person name="Wang J."/>
            <person name="Wong G.K."/>
            <person name="Yang H."/>
        </authorList>
    </citation>
    <scope>NUCLEOTIDE SEQUENCE [LARGE SCALE GENOMIC DNA]</scope>
</reference>
<reference evidence="2" key="2">
    <citation type="submission" date="2008-12" db="EMBL/GenBank/DDBJ databases">
        <title>Improved gene annotation of the rice (Oryza sativa) genomes.</title>
        <authorList>
            <person name="Wang J."/>
            <person name="Li R."/>
            <person name="Fan W."/>
            <person name="Huang Q."/>
            <person name="Zhang J."/>
            <person name="Zhou Y."/>
            <person name="Hu Y."/>
            <person name="Zi S."/>
            <person name="Li J."/>
            <person name="Ni P."/>
            <person name="Zheng H."/>
            <person name="Zhang Y."/>
            <person name="Zhao M."/>
            <person name="Hao Q."/>
            <person name="McDermott J."/>
            <person name="Samudrala R."/>
            <person name="Kristiansen K."/>
            <person name="Wong G.K.-S."/>
        </authorList>
    </citation>
    <scope>NUCLEOTIDE SEQUENCE</scope>
</reference>
<gene>
    <name evidence="2" type="ORF">OsJ_17419</name>
</gene>
<feature type="region of interest" description="Disordered" evidence="1">
    <location>
        <begin position="67"/>
        <end position="114"/>
    </location>
</feature>
<protein>
    <submittedName>
        <fullName evidence="2">Uncharacterized protein</fullName>
    </submittedName>
</protein>
<accession>B9FMW7</accession>
<dbReference type="Proteomes" id="UP000007752">
    <property type="component" value="Chromosome 5"/>
</dbReference>
<organism evidence="2">
    <name type="scientific">Oryza sativa subsp. japonica</name>
    <name type="common">Rice</name>
    <dbReference type="NCBI Taxonomy" id="39947"/>
    <lineage>
        <taxon>Eukaryota</taxon>
        <taxon>Viridiplantae</taxon>
        <taxon>Streptophyta</taxon>
        <taxon>Embryophyta</taxon>
        <taxon>Tracheophyta</taxon>
        <taxon>Spermatophyta</taxon>
        <taxon>Magnoliopsida</taxon>
        <taxon>Liliopsida</taxon>
        <taxon>Poales</taxon>
        <taxon>Poaceae</taxon>
        <taxon>BOP clade</taxon>
        <taxon>Oryzoideae</taxon>
        <taxon>Oryzeae</taxon>
        <taxon>Oryzinae</taxon>
        <taxon>Oryza</taxon>
        <taxon>Oryza sativa</taxon>
    </lineage>
</organism>